<dbReference type="Proteomes" id="UP000693892">
    <property type="component" value="Unassembled WGS sequence"/>
</dbReference>
<evidence type="ECO:0000313" key="2">
    <source>
        <dbReference type="Proteomes" id="UP000693892"/>
    </source>
</evidence>
<comment type="caution">
    <text evidence="1">The sequence shown here is derived from an EMBL/GenBank/DDBJ whole genome shotgun (WGS) entry which is preliminary data.</text>
</comment>
<evidence type="ECO:0000313" key="1">
    <source>
        <dbReference type="EMBL" id="CAG7595006.1"/>
    </source>
</evidence>
<reference evidence="1" key="1">
    <citation type="submission" date="2021-06" db="EMBL/GenBank/DDBJ databases">
        <authorList>
            <person name="Criscuolo A."/>
        </authorList>
    </citation>
    <scope>NUCLEOTIDE SEQUENCE</scope>
    <source>
        <strain evidence="1">CIP111803</strain>
    </source>
</reference>
<accession>A0A916JQY1</accession>
<dbReference type="AlphaFoldDB" id="A0A916JQY1"/>
<sequence>MDVSLYRIRPAREKAKSLDKGDTLISSTRTGSDGSYAFSKKVSKTGARYAVLFLVDTAAAKQGYYSSWARQPGSWESLVVPTNGDTLYYWGIDAAPGSSFRLDPGNAYALGNSRLRLGGRISGTLDCPGAASNTGHAVVEGASASVRGISGRFSVPSSGAVKPKFSVPAGNYYLSSSLKKCGYGKDPSDGYSANTLVKVKSAETTHVSVTKRPVKAIKNPKIVGKVKAGKTVRIRATWPAETRVKYWYYDGGGWKKFSPQKLRVPKRLKGKTLKIVVRSERSGHFAGVTRLQARVR</sequence>
<keyword evidence="2" id="KW-1185">Reference proteome</keyword>
<protein>
    <submittedName>
        <fullName evidence="1">Uncharacterized protein</fullName>
    </submittedName>
</protein>
<gene>
    <name evidence="1" type="ORF">LEUCIP111803_00021</name>
</gene>
<organism evidence="1 2">
    <name type="scientific">Leucobacter soli</name>
    <dbReference type="NCBI Taxonomy" id="2812850"/>
    <lineage>
        <taxon>Bacteria</taxon>
        <taxon>Bacillati</taxon>
        <taxon>Actinomycetota</taxon>
        <taxon>Actinomycetes</taxon>
        <taxon>Micrococcales</taxon>
        <taxon>Microbacteriaceae</taxon>
        <taxon>Leucobacter</taxon>
    </lineage>
</organism>
<dbReference type="EMBL" id="CAJVAP010000001">
    <property type="protein sequence ID" value="CAG7595006.1"/>
    <property type="molecule type" value="Genomic_DNA"/>
</dbReference>
<proteinExistence type="predicted"/>
<name>A0A916JQY1_9MICO</name>